<dbReference type="PANTHER" id="PTHR31465:SF27">
    <property type="entry name" value="DOMAIN PROTEIN, PUTATIVE (AFU_ORTHOLOGUE AFUA_3G01030)-RELATED"/>
    <property type="match status" value="1"/>
</dbReference>
<dbReference type="GO" id="GO:0016020">
    <property type="term" value="C:membrane"/>
    <property type="evidence" value="ECO:0007669"/>
    <property type="project" value="UniProtKB-SubCell"/>
</dbReference>
<feature type="transmembrane region" description="Helical" evidence="5">
    <location>
        <begin position="146"/>
        <end position="164"/>
    </location>
</feature>
<dbReference type="PANTHER" id="PTHR31465">
    <property type="entry name" value="PROTEIN RTA1-RELATED"/>
    <property type="match status" value="1"/>
</dbReference>
<gene>
    <name evidence="6" type="ORF">D6D10_06138</name>
</gene>
<accession>A0A4S9ERJ5</accession>
<dbReference type="EMBL" id="QZAV01000142">
    <property type="protein sequence ID" value="THX37110.1"/>
    <property type="molecule type" value="Genomic_DNA"/>
</dbReference>
<comment type="caution">
    <text evidence="6">The sequence shown here is derived from an EMBL/GenBank/DDBJ whole genome shotgun (WGS) entry which is preliminary data.</text>
</comment>
<feature type="transmembrane region" description="Helical" evidence="5">
    <location>
        <begin position="184"/>
        <end position="204"/>
    </location>
</feature>
<evidence type="ECO:0000256" key="3">
    <source>
        <dbReference type="ARBA" id="ARBA00022989"/>
    </source>
</evidence>
<evidence type="ECO:0000256" key="5">
    <source>
        <dbReference type="SAM" id="Phobius"/>
    </source>
</evidence>
<evidence type="ECO:0000313" key="7">
    <source>
        <dbReference type="Proteomes" id="UP000308953"/>
    </source>
</evidence>
<sequence>MSPLDNLFIQFLFFQINQTIEMAPPANDEGYQLWEYYPSMVGNIVVASVFGPLALTHFGLVIFRKQWFCIPLVVGGLYTDPQTVEVIGYGARAYARSHTTDTLPYAIQSLLILLAPILFAASVYMYLGRVIRSVDGQRHCLIPLKFLTKVFVAGDVACFLAQGAGGGLLSSAKKASKINLGQNIILAGLILQIVIFFGFLVVATNFHIRMRGRSTASPRGWQRKLLGLYVVSVLIAVRNIFRAIEYGMGSPNYLLSHEWCTFVFDAALMIVVMIISLSWYPGVFGKAKTRLSGHELESQLVSGEVTREVLGPKTSTSG</sequence>
<keyword evidence="4 5" id="KW-0472">Membrane</keyword>
<feature type="transmembrane region" description="Helical" evidence="5">
    <location>
        <begin position="41"/>
        <end position="63"/>
    </location>
</feature>
<dbReference type="Pfam" id="PF04479">
    <property type="entry name" value="RTA1"/>
    <property type="match status" value="1"/>
</dbReference>
<keyword evidence="2 5" id="KW-0812">Transmembrane</keyword>
<dbReference type="Proteomes" id="UP000308953">
    <property type="component" value="Unassembled WGS sequence"/>
</dbReference>
<reference evidence="6 7" key="1">
    <citation type="submission" date="2018-10" db="EMBL/GenBank/DDBJ databases">
        <title>Fifty Aureobasidium pullulans genomes reveal a recombining polyextremotolerant generalist.</title>
        <authorList>
            <person name="Gostincar C."/>
            <person name="Turk M."/>
            <person name="Zajc J."/>
            <person name="Gunde-Cimerman N."/>
        </authorList>
    </citation>
    <scope>NUCLEOTIDE SEQUENCE [LARGE SCALE GENOMIC DNA]</scope>
    <source>
        <strain evidence="6 7">EXF-9785</strain>
    </source>
</reference>
<feature type="transmembrane region" description="Helical" evidence="5">
    <location>
        <begin position="261"/>
        <end position="280"/>
    </location>
</feature>
<dbReference type="AlphaFoldDB" id="A0A4S9ERJ5"/>
<name>A0A4S9ERJ5_AURPU</name>
<proteinExistence type="predicted"/>
<dbReference type="InterPro" id="IPR007568">
    <property type="entry name" value="RTA1"/>
</dbReference>
<protein>
    <submittedName>
        <fullName evidence="6">RTA1-domain-containing protein</fullName>
    </submittedName>
</protein>
<feature type="transmembrane region" description="Helical" evidence="5">
    <location>
        <begin position="225"/>
        <end position="241"/>
    </location>
</feature>
<evidence type="ECO:0000256" key="2">
    <source>
        <dbReference type="ARBA" id="ARBA00022692"/>
    </source>
</evidence>
<organism evidence="6 7">
    <name type="scientific">Aureobasidium pullulans</name>
    <name type="common">Black yeast</name>
    <name type="synonym">Pullularia pullulans</name>
    <dbReference type="NCBI Taxonomy" id="5580"/>
    <lineage>
        <taxon>Eukaryota</taxon>
        <taxon>Fungi</taxon>
        <taxon>Dikarya</taxon>
        <taxon>Ascomycota</taxon>
        <taxon>Pezizomycotina</taxon>
        <taxon>Dothideomycetes</taxon>
        <taxon>Dothideomycetidae</taxon>
        <taxon>Dothideales</taxon>
        <taxon>Saccotheciaceae</taxon>
        <taxon>Aureobasidium</taxon>
    </lineage>
</organism>
<evidence type="ECO:0000256" key="4">
    <source>
        <dbReference type="ARBA" id="ARBA00023136"/>
    </source>
</evidence>
<evidence type="ECO:0000313" key="6">
    <source>
        <dbReference type="EMBL" id="THX37110.1"/>
    </source>
</evidence>
<evidence type="ECO:0000256" key="1">
    <source>
        <dbReference type="ARBA" id="ARBA00004141"/>
    </source>
</evidence>
<keyword evidence="3 5" id="KW-1133">Transmembrane helix</keyword>
<comment type="subcellular location">
    <subcellularLocation>
        <location evidence="1">Membrane</location>
        <topology evidence="1">Multi-pass membrane protein</topology>
    </subcellularLocation>
</comment>
<feature type="transmembrane region" description="Helical" evidence="5">
    <location>
        <begin position="105"/>
        <end position="126"/>
    </location>
</feature>